<dbReference type="AlphaFoldDB" id="A0A2H0QTA3"/>
<evidence type="ECO:0000313" key="2">
    <source>
        <dbReference type="Proteomes" id="UP000231333"/>
    </source>
</evidence>
<protein>
    <submittedName>
        <fullName evidence="1">Uncharacterized protein</fullName>
    </submittedName>
</protein>
<sequence>MKTGGIGGANTKSGLHFEGRVDFLEVLKSVPGYEVKEDGSILFEGKVVALNLRKSRLYKFLEDKGVNHKEILSKKLLPDDAILVLNTNTFYVIEIKFQQVAGSVDEKLQTCHFKKRQYEKLMSSLGVQVEYIYILSDWFQAPAYKDVLAYIKEVDCDYFFGEITLGRLGLPSIS</sequence>
<organism evidence="1 2">
    <name type="scientific">Candidatus Zambryskibacteria bacterium CG10_big_fil_rev_8_21_14_0_10_42_12</name>
    <dbReference type="NCBI Taxonomy" id="1975115"/>
    <lineage>
        <taxon>Bacteria</taxon>
        <taxon>Candidatus Zambryskiibacteriota</taxon>
    </lineage>
</organism>
<accession>A0A2H0QTA3</accession>
<proteinExistence type="predicted"/>
<evidence type="ECO:0000313" key="1">
    <source>
        <dbReference type="EMBL" id="PIR37539.1"/>
    </source>
</evidence>
<name>A0A2H0QTA3_9BACT</name>
<dbReference type="EMBL" id="PCXL01000021">
    <property type="protein sequence ID" value="PIR37539.1"/>
    <property type="molecule type" value="Genomic_DNA"/>
</dbReference>
<reference evidence="1 2" key="1">
    <citation type="submission" date="2017-09" db="EMBL/GenBank/DDBJ databases">
        <title>Depth-based differentiation of microbial function through sediment-hosted aquifers and enrichment of novel symbionts in the deep terrestrial subsurface.</title>
        <authorList>
            <person name="Probst A.J."/>
            <person name="Ladd B."/>
            <person name="Jarett J.K."/>
            <person name="Geller-Mcgrath D.E."/>
            <person name="Sieber C.M."/>
            <person name="Emerson J.B."/>
            <person name="Anantharaman K."/>
            <person name="Thomas B.C."/>
            <person name="Malmstrom R."/>
            <person name="Stieglmeier M."/>
            <person name="Klingl A."/>
            <person name="Woyke T."/>
            <person name="Ryan C.M."/>
            <person name="Banfield J.F."/>
        </authorList>
    </citation>
    <scope>NUCLEOTIDE SEQUENCE [LARGE SCALE GENOMIC DNA]</scope>
    <source>
        <strain evidence="1">CG10_big_fil_rev_8_21_14_0_10_42_12</strain>
    </source>
</reference>
<comment type="caution">
    <text evidence="1">The sequence shown here is derived from an EMBL/GenBank/DDBJ whole genome shotgun (WGS) entry which is preliminary data.</text>
</comment>
<dbReference type="Proteomes" id="UP000231333">
    <property type="component" value="Unassembled WGS sequence"/>
</dbReference>
<gene>
    <name evidence="1" type="ORF">COV34_03175</name>
</gene>